<dbReference type="EMBL" id="CP047344">
    <property type="protein sequence ID" value="QIF94988.1"/>
    <property type="molecule type" value="Genomic_DNA"/>
</dbReference>
<gene>
    <name evidence="2" type="ORF">GTH24_14265</name>
</gene>
<keyword evidence="1" id="KW-0472">Membrane</keyword>
<sequence length="66" mass="7811">MQNDHPWINLLMHYFHDHYSEMMPIIFLVCIVGIIFGVVREMRWLSVFFTVPLIIIVFCLISSNLG</sequence>
<evidence type="ECO:0000256" key="1">
    <source>
        <dbReference type="SAM" id="Phobius"/>
    </source>
</evidence>
<keyword evidence="3" id="KW-1185">Reference proteome</keyword>
<dbReference type="Proteomes" id="UP000503287">
    <property type="component" value="Chromosome"/>
</dbReference>
<dbReference type="RefSeq" id="WP_072069304.1">
    <property type="nucleotide sequence ID" value="NZ_CP047344.1"/>
</dbReference>
<keyword evidence="1" id="KW-1133">Transmembrane helix</keyword>
<name>A0A6G6SJT3_PROVU</name>
<keyword evidence="1" id="KW-0812">Transmembrane</keyword>
<evidence type="ECO:0000313" key="3">
    <source>
        <dbReference type="Proteomes" id="UP000503287"/>
    </source>
</evidence>
<evidence type="ECO:0000313" key="2">
    <source>
        <dbReference type="EMBL" id="QIF94988.1"/>
    </source>
</evidence>
<accession>A0A6G6SJT3</accession>
<proteinExistence type="predicted"/>
<feature type="transmembrane region" description="Helical" evidence="1">
    <location>
        <begin position="22"/>
        <end position="39"/>
    </location>
</feature>
<protein>
    <submittedName>
        <fullName evidence="2">Uncharacterized protein</fullName>
    </submittedName>
</protein>
<organism evidence="2 3">
    <name type="scientific">Proteus vulgaris</name>
    <dbReference type="NCBI Taxonomy" id="585"/>
    <lineage>
        <taxon>Bacteria</taxon>
        <taxon>Pseudomonadati</taxon>
        <taxon>Pseudomonadota</taxon>
        <taxon>Gammaproteobacteria</taxon>
        <taxon>Enterobacterales</taxon>
        <taxon>Morganellaceae</taxon>
        <taxon>Proteus</taxon>
    </lineage>
</organism>
<reference evidence="2 3" key="1">
    <citation type="submission" date="2020-01" db="EMBL/GenBank/DDBJ databases">
        <title>The genomic epidemiology of tigecycline resistance gene tet(X) variants in a swine farm in China.</title>
        <authorList>
            <person name="Peng K."/>
            <person name="Li R."/>
        </authorList>
    </citation>
    <scope>NUCLEOTIDE SEQUENCE [LARGE SCALE GENOMIC DNA]</scope>
    <source>
        <strain evidence="2 3">ZN3</strain>
    </source>
</reference>
<feature type="transmembrane region" description="Helical" evidence="1">
    <location>
        <begin position="46"/>
        <end position="65"/>
    </location>
</feature>
<dbReference type="AlphaFoldDB" id="A0A6G6SJT3"/>